<dbReference type="OMA" id="YRPYEST"/>
<dbReference type="Proteomes" id="UP000016923">
    <property type="component" value="Unassembled WGS sequence"/>
</dbReference>
<dbReference type="STRING" id="1262450.S3CAC9"/>
<keyword evidence="1" id="KW-1133">Transmembrane helix</keyword>
<gene>
    <name evidence="3" type="ORF">F503_05589</name>
</gene>
<keyword evidence="1" id="KW-0472">Membrane</keyword>
<dbReference type="EMBL" id="KE148146">
    <property type="protein sequence ID" value="EPE10494.1"/>
    <property type="molecule type" value="Genomic_DNA"/>
</dbReference>
<dbReference type="SUPFAM" id="SSF75005">
    <property type="entry name" value="Arabinanase/levansucrase/invertase"/>
    <property type="match status" value="1"/>
</dbReference>
<dbReference type="VEuPathDB" id="FungiDB:F503_05589"/>
<dbReference type="GO" id="GO:0016787">
    <property type="term" value="F:hydrolase activity"/>
    <property type="evidence" value="ECO:0007669"/>
    <property type="project" value="UniProtKB-KW"/>
</dbReference>
<dbReference type="Gene3D" id="2.115.10.20">
    <property type="entry name" value="Glycosyl hydrolase domain, family 43"/>
    <property type="match status" value="1"/>
</dbReference>
<dbReference type="PANTHER" id="PTHR43301:SF8">
    <property type="entry name" value="ARABINOSIDASE-RELATED"/>
    <property type="match status" value="1"/>
</dbReference>
<dbReference type="AlphaFoldDB" id="S3CAC9"/>
<evidence type="ECO:0000256" key="2">
    <source>
        <dbReference type="SAM" id="SignalP"/>
    </source>
</evidence>
<feature type="transmembrane region" description="Helical" evidence="1">
    <location>
        <begin position="33"/>
        <end position="52"/>
    </location>
</feature>
<feature type="signal peptide" evidence="2">
    <location>
        <begin position="1"/>
        <end position="22"/>
    </location>
</feature>
<dbReference type="eggNOG" id="ENOG502RYYQ">
    <property type="taxonomic scope" value="Eukaryota"/>
</dbReference>
<dbReference type="HOGENOM" id="CLU_010779_0_1_1"/>
<dbReference type="OrthoDB" id="19657at2759"/>
<sequence>MARFHHFLVAFATLSFFSATGAAHPAARAAASLVGYLTIVFLGADPYIYFYLSQGNNPNAFTALNNGSPIIKPTKGTGGVRDPAIVRGGGSEAGVKWYIVGTDLDISKTTWSASQRTGSRGILVWESTDLLTWTNERLVVVEDSTAGMVWAPEAIWDASKGQYMVFWASKFYNTSDTAHTGTPTSTVIRYAYTSDFKTFSAPSTYIDRTPSDTIDLTILPLSASPGLANADVAPASETFLRFVKDETLKTVYTDYSTTGLFGTFTRPGGSSAYIQSGVEGPAAYWDNEVPGKAHLLLDYYGGSGYQPFETTNYESNSGWTASNKTAFPTNLRHGSVLPVDAGQYAALAAKW</sequence>
<evidence type="ECO:0000256" key="1">
    <source>
        <dbReference type="SAM" id="Phobius"/>
    </source>
</evidence>
<proteinExistence type="predicted"/>
<keyword evidence="1" id="KW-0812">Transmembrane</keyword>
<accession>S3CAC9</accession>
<dbReference type="PANTHER" id="PTHR43301">
    <property type="entry name" value="ARABINAN ENDO-1,5-ALPHA-L-ARABINOSIDASE"/>
    <property type="match status" value="1"/>
</dbReference>
<dbReference type="CDD" id="cd08983">
    <property type="entry name" value="GH43_Bt3655-like"/>
    <property type="match status" value="1"/>
</dbReference>
<feature type="chain" id="PRO_5004507003" evidence="2">
    <location>
        <begin position="23"/>
        <end position="351"/>
    </location>
</feature>
<protein>
    <submittedName>
        <fullName evidence="3">Glycoside hydrolase family 43 protein</fullName>
    </submittedName>
</protein>
<keyword evidence="3" id="KW-0378">Hydrolase</keyword>
<organism evidence="3 4">
    <name type="scientific">Ophiostoma piceae (strain UAMH 11346)</name>
    <name type="common">Sap stain fungus</name>
    <dbReference type="NCBI Taxonomy" id="1262450"/>
    <lineage>
        <taxon>Eukaryota</taxon>
        <taxon>Fungi</taxon>
        <taxon>Dikarya</taxon>
        <taxon>Ascomycota</taxon>
        <taxon>Pezizomycotina</taxon>
        <taxon>Sordariomycetes</taxon>
        <taxon>Sordariomycetidae</taxon>
        <taxon>Ophiostomatales</taxon>
        <taxon>Ophiostomataceae</taxon>
        <taxon>Ophiostoma</taxon>
    </lineage>
</organism>
<dbReference type="InterPro" id="IPR050727">
    <property type="entry name" value="GH43_arabinanases"/>
</dbReference>
<keyword evidence="4" id="KW-1185">Reference proteome</keyword>
<evidence type="ECO:0000313" key="3">
    <source>
        <dbReference type="EMBL" id="EPE10494.1"/>
    </source>
</evidence>
<dbReference type="InterPro" id="IPR023296">
    <property type="entry name" value="Glyco_hydro_beta-prop_sf"/>
</dbReference>
<evidence type="ECO:0000313" key="4">
    <source>
        <dbReference type="Proteomes" id="UP000016923"/>
    </source>
</evidence>
<name>S3CAC9_OPHP1</name>
<reference evidence="3 4" key="1">
    <citation type="journal article" date="2013" name="BMC Genomics">
        <title>The genome and transcriptome of the pine saprophyte Ophiostoma piceae, and a comparison with the bark beetle-associated pine pathogen Grosmannia clavigera.</title>
        <authorList>
            <person name="Haridas S."/>
            <person name="Wang Y."/>
            <person name="Lim L."/>
            <person name="Massoumi Alamouti S."/>
            <person name="Jackman S."/>
            <person name="Docking R."/>
            <person name="Robertson G."/>
            <person name="Birol I."/>
            <person name="Bohlmann J."/>
            <person name="Breuil C."/>
        </authorList>
    </citation>
    <scope>NUCLEOTIDE SEQUENCE [LARGE SCALE GENOMIC DNA]</scope>
    <source>
        <strain evidence="3 4">UAMH 11346</strain>
    </source>
</reference>
<keyword evidence="2" id="KW-0732">Signal</keyword>